<organism evidence="18 19">
    <name type="scientific">Enhygromyxa salina</name>
    <dbReference type="NCBI Taxonomy" id="215803"/>
    <lineage>
        <taxon>Bacteria</taxon>
        <taxon>Pseudomonadati</taxon>
        <taxon>Myxococcota</taxon>
        <taxon>Polyangia</taxon>
        <taxon>Nannocystales</taxon>
        <taxon>Nannocystaceae</taxon>
        <taxon>Enhygromyxa</taxon>
    </lineage>
</organism>
<dbReference type="Pfam" id="PF05362">
    <property type="entry name" value="Lon_C"/>
    <property type="match status" value="1"/>
</dbReference>
<evidence type="ECO:0000256" key="2">
    <source>
        <dbReference type="ARBA" id="ARBA00022490"/>
    </source>
</evidence>
<dbReference type="InterPro" id="IPR054594">
    <property type="entry name" value="Lon_lid"/>
</dbReference>
<dbReference type="InterPro" id="IPR014721">
    <property type="entry name" value="Ribsml_uS5_D2-typ_fold_subgr"/>
</dbReference>
<evidence type="ECO:0000256" key="1">
    <source>
        <dbReference type="ARBA" id="ARBA00004496"/>
    </source>
</evidence>
<dbReference type="InterPro" id="IPR004815">
    <property type="entry name" value="Lon_bac/euk-typ"/>
</dbReference>
<keyword evidence="4 10" id="KW-0547">Nucleotide-binding</keyword>
<dbReference type="EC" id="3.4.21.53" evidence="10 11"/>
<evidence type="ECO:0000313" key="19">
    <source>
        <dbReference type="Proteomes" id="UP000031599"/>
    </source>
</evidence>
<reference evidence="18 19" key="1">
    <citation type="submission" date="2014-12" db="EMBL/GenBank/DDBJ databases">
        <title>Genome assembly of Enhygromyxa salina DSM 15201.</title>
        <authorList>
            <person name="Sharma G."/>
            <person name="Subramanian S."/>
        </authorList>
    </citation>
    <scope>NUCLEOTIDE SEQUENCE [LARGE SCALE GENOMIC DNA]</scope>
    <source>
        <strain evidence="18 19">DSM 15201</strain>
    </source>
</reference>
<dbReference type="SUPFAM" id="SSF88697">
    <property type="entry name" value="PUA domain-like"/>
    <property type="match status" value="1"/>
</dbReference>
<accession>A0A0C2A5S7</accession>
<feature type="domain" description="Lon proteolytic" evidence="16">
    <location>
        <begin position="589"/>
        <end position="770"/>
    </location>
</feature>
<dbReference type="InterPro" id="IPR003959">
    <property type="entry name" value="ATPase_AAA_core"/>
</dbReference>
<dbReference type="FunFam" id="3.30.230.10:FF:000019">
    <property type="entry name" value="Lon protease homolog 2, peroxisomal"/>
    <property type="match status" value="1"/>
</dbReference>
<dbReference type="Gene3D" id="1.20.58.1480">
    <property type="match status" value="1"/>
</dbReference>
<evidence type="ECO:0000256" key="9">
    <source>
        <dbReference type="ARBA" id="ARBA00050665"/>
    </source>
</evidence>
<dbReference type="EMBL" id="JMCC02000009">
    <property type="protein sequence ID" value="KIG18733.1"/>
    <property type="molecule type" value="Genomic_DNA"/>
</dbReference>
<feature type="active site" evidence="10 12">
    <location>
        <position position="676"/>
    </location>
</feature>
<dbReference type="GO" id="GO:0004176">
    <property type="term" value="F:ATP-dependent peptidase activity"/>
    <property type="evidence" value="ECO:0007669"/>
    <property type="project" value="UniProtKB-UniRule"/>
</dbReference>
<dbReference type="InterPro" id="IPR008269">
    <property type="entry name" value="Lon_proteolytic"/>
</dbReference>
<dbReference type="GO" id="GO:0043565">
    <property type="term" value="F:sequence-specific DNA binding"/>
    <property type="evidence" value="ECO:0007669"/>
    <property type="project" value="UniProtKB-UniRule"/>
</dbReference>
<protein>
    <recommendedName>
        <fullName evidence="10 11">Lon protease</fullName>
        <ecNumber evidence="10 11">3.4.21.53</ecNumber>
    </recommendedName>
    <alternativeName>
        <fullName evidence="10">ATP-dependent protease La</fullName>
    </alternativeName>
</protein>
<sequence length="794" mass="86881">MTDKQTNEYPLLPLRRGVLLPGAVSTLPVGRPRSLALVAAVNAGDIIVIASQREPETETPTIADLHPVGVLARVHRIGRSNDGSARLVVETRERVKLEQVLQSDPHMRVSTSPATDQHADSTEAKILAESLREHVRELAGTDGGNLVEAVAKRLDPSALADAIGSHLPLERRAEVEVLMTLDVPERLRLVARFVNEAHEMHSMRQKIDEEVRKRLGKHQREAILRERVKAIQTELGDDDESGEADKLTEKLAAADLPEEVQKVVDRELKRLTKLNPAHPEFNVARTYLDTIADLPWSTRAEVKDDLDEVSAQLDADHFGLDDVKQRILEHMAVLKLSGGSKGTILCLAGPPGVGKTSLGRSIAEATGRPFVRIALGGVRDEAEVRGHRRTYVGAIPGRIINAMRKAKVKNPVMLLDEVDKLSQGWSGSPEAALLELLDPEQNHTFTDHYLELPFDMSEVMFVVTANDLSKMSPPLRDRLDIVEINGYTPEEKLKIAKGHLIPRKLEENALGPDTLEIEDLALRHMITDYTREAGVRQLGRELGKLSRAVALQVARRKGDEPTTAIRIALEDLDEYLGKQRFYNEVAERTAVPGVATGLAWTPVGGDILFIETSQMPGKGTLKITGQLGDVMKESAHAALSYVRSNAAKIGVEPDFLDTRDIHIHVPAGAVPKDGPSAGVTIFTALTSLLSGRRVRSDTAMTGECTLRGRVLPVGGIKAKVLAAHRAGITRIILPHRNARDLDDVPEEVRSQLEFVLAEDMGEVLDAALEKEPRPSQSQLGLSIIDELDSSAPLS</sequence>
<evidence type="ECO:0000313" key="18">
    <source>
        <dbReference type="EMBL" id="KIG18733.1"/>
    </source>
</evidence>
<evidence type="ECO:0000256" key="12">
    <source>
        <dbReference type="PIRSR" id="PIRSR001174-1"/>
    </source>
</evidence>
<dbReference type="InterPro" id="IPR015947">
    <property type="entry name" value="PUA-like_sf"/>
</dbReference>
<keyword evidence="8 10" id="KW-0346">Stress response</keyword>
<dbReference type="Gene3D" id="1.20.5.5270">
    <property type="match status" value="1"/>
</dbReference>
<dbReference type="CDD" id="cd19500">
    <property type="entry name" value="RecA-like_Lon"/>
    <property type="match status" value="1"/>
</dbReference>
<comment type="function">
    <text evidence="10">ATP-dependent serine protease that mediates the selective degradation of mutant and abnormal proteins as well as certain short-lived regulatory proteins. Required for cellular homeostasis and for survival from DNA damage and developmental changes induced by stress. Degrades polypeptides processively to yield small peptide fragments that are 5 to 10 amino acids long. Binds to DNA in a double-stranded, site-specific manner.</text>
</comment>
<evidence type="ECO:0000259" key="17">
    <source>
        <dbReference type="PROSITE" id="PS51787"/>
    </source>
</evidence>
<evidence type="ECO:0000256" key="7">
    <source>
        <dbReference type="ARBA" id="ARBA00022840"/>
    </source>
</evidence>
<keyword evidence="5 10" id="KW-0378">Hydrolase</keyword>
<comment type="similarity">
    <text evidence="10 11 14 15">Belongs to the peptidase S16 family.</text>
</comment>
<feature type="active site" evidence="10 12">
    <location>
        <position position="719"/>
    </location>
</feature>
<comment type="catalytic activity">
    <reaction evidence="9 10 11 14">
        <text>Hydrolysis of proteins in presence of ATP.</text>
        <dbReference type="EC" id="3.4.21.53"/>
    </reaction>
</comment>
<dbReference type="InterPro" id="IPR003593">
    <property type="entry name" value="AAA+_ATPase"/>
</dbReference>
<feature type="domain" description="Lon N-terminal" evidence="17">
    <location>
        <begin position="9"/>
        <end position="198"/>
    </location>
</feature>
<feature type="binding site" evidence="10 13">
    <location>
        <begin position="349"/>
        <end position="356"/>
    </location>
    <ligand>
        <name>ATP</name>
        <dbReference type="ChEBI" id="CHEBI:30616"/>
    </ligand>
</feature>
<dbReference type="InterPro" id="IPR027065">
    <property type="entry name" value="Lon_Prtase"/>
</dbReference>
<dbReference type="InterPro" id="IPR008268">
    <property type="entry name" value="Peptidase_S16_AS"/>
</dbReference>
<dbReference type="InterPro" id="IPR020568">
    <property type="entry name" value="Ribosomal_Su5_D2-typ_SF"/>
</dbReference>
<comment type="induction">
    <text evidence="10">By heat shock.</text>
</comment>
<dbReference type="Pfam" id="PF00004">
    <property type="entry name" value="AAA"/>
    <property type="match status" value="1"/>
</dbReference>
<comment type="caution">
    <text evidence="18">The sequence shown here is derived from an EMBL/GenBank/DDBJ whole genome shotgun (WGS) entry which is preliminary data.</text>
</comment>
<keyword evidence="7 10" id="KW-0067">ATP-binding</keyword>
<dbReference type="GO" id="GO:0004252">
    <property type="term" value="F:serine-type endopeptidase activity"/>
    <property type="evidence" value="ECO:0007669"/>
    <property type="project" value="UniProtKB-UniRule"/>
</dbReference>
<dbReference type="InterPro" id="IPR046336">
    <property type="entry name" value="Lon_prtase_N_sf"/>
</dbReference>
<dbReference type="PANTHER" id="PTHR10046">
    <property type="entry name" value="ATP DEPENDENT LON PROTEASE FAMILY MEMBER"/>
    <property type="match status" value="1"/>
</dbReference>
<keyword evidence="6 10" id="KW-0720">Serine protease</keyword>
<keyword evidence="2 10" id="KW-0963">Cytoplasm</keyword>
<dbReference type="InterPro" id="IPR003111">
    <property type="entry name" value="Lon_prtase_N"/>
</dbReference>
<evidence type="ECO:0000256" key="14">
    <source>
        <dbReference type="PROSITE-ProRule" id="PRU01122"/>
    </source>
</evidence>
<dbReference type="Pfam" id="PF22667">
    <property type="entry name" value="Lon_lid"/>
    <property type="match status" value="1"/>
</dbReference>
<keyword evidence="3 10" id="KW-0645">Protease</keyword>
<dbReference type="Pfam" id="PF02190">
    <property type="entry name" value="LON_substr_bdg"/>
    <property type="match status" value="1"/>
</dbReference>
<dbReference type="FunFam" id="1.20.5.5270:FF:000002">
    <property type="entry name" value="Lon protease homolog"/>
    <property type="match status" value="1"/>
</dbReference>
<dbReference type="GO" id="GO:0005737">
    <property type="term" value="C:cytoplasm"/>
    <property type="evidence" value="ECO:0007669"/>
    <property type="project" value="UniProtKB-SubCell"/>
</dbReference>
<dbReference type="NCBIfam" id="TIGR00763">
    <property type="entry name" value="lon"/>
    <property type="match status" value="1"/>
</dbReference>
<dbReference type="InterPro" id="IPR027543">
    <property type="entry name" value="Lon_bac"/>
</dbReference>
<evidence type="ECO:0000256" key="10">
    <source>
        <dbReference type="HAMAP-Rule" id="MF_01973"/>
    </source>
</evidence>
<dbReference type="Gene3D" id="2.30.130.40">
    <property type="entry name" value="LON domain-like"/>
    <property type="match status" value="1"/>
</dbReference>
<dbReference type="PIRSF" id="PIRSF001174">
    <property type="entry name" value="Lon_proteas"/>
    <property type="match status" value="1"/>
</dbReference>
<dbReference type="GO" id="GO:0005524">
    <property type="term" value="F:ATP binding"/>
    <property type="evidence" value="ECO:0007669"/>
    <property type="project" value="UniProtKB-UniRule"/>
</dbReference>
<dbReference type="PROSITE" id="PS51786">
    <property type="entry name" value="LON_PROTEOLYTIC"/>
    <property type="match status" value="1"/>
</dbReference>
<dbReference type="HAMAP" id="MF_01973">
    <property type="entry name" value="lon_bact"/>
    <property type="match status" value="1"/>
</dbReference>
<name>A0A0C2A5S7_9BACT</name>
<dbReference type="GO" id="GO:0006515">
    <property type="term" value="P:protein quality control for misfolded or incompletely synthesized proteins"/>
    <property type="evidence" value="ECO:0007669"/>
    <property type="project" value="UniProtKB-UniRule"/>
</dbReference>
<dbReference type="GO" id="GO:0016887">
    <property type="term" value="F:ATP hydrolysis activity"/>
    <property type="evidence" value="ECO:0007669"/>
    <property type="project" value="UniProtKB-UniRule"/>
</dbReference>
<evidence type="ECO:0000256" key="3">
    <source>
        <dbReference type="ARBA" id="ARBA00022670"/>
    </source>
</evidence>
<dbReference type="GO" id="GO:0034605">
    <property type="term" value="P:cellular response to heat"/>
    <property type="evidence" value="ECO:0007669"/>
    <property type="project" value="UniProtKB-UniRule"/>
</dbReference>
<dbReference type="AlphaFoldDB" id="A0A0C2A5S7"/>
<dbReference type="Gene3D" id="3.30.230.10">
    <property type="match status" value="1"/>
</dbReference>
<dbReference type="SUPFAM" id="SSF52540">
    <property type="entry name" value="P-loop containing nucleoside triphosphate hydrolases"/>
    <property type="match status" value="1"/>
</dbReference>
<dbReference type="PRINTS" id="PR00830">
    <property type="entry name" value="ENDOLAPTASE"/>
</dbReference>
<dbReference type="Gene3D" id="3.40.50.300">
    <property type="entry name" value="P-loop containing nucleotide triphosphate hydrolases"/>
    <property type="match status" value="1"/>
</dbReference>
<evidence type="ECO:0000256" key="13">
    <source>
        <dbReference type="PIRSR" id="PIRSR001174-2"/>
    </source>
</evidence>
<evidence type="ECO:0000256" key="8">
    <source>
        <dbReference type="ARBA" id="ARBA00023016"/>
    </source>
</evidence>
<dbReference type="PROSITE" id="PS51787">
    <property type="entry name" value="LON_N"/>
    <property type="match status" value="1"/>
</dbReference>
<dbReference type="Gene3D" id="1.10.8.60">
    <property type="match status" value="1"/>
</dbReference>
<comment type="subunit">
    <text evidence="10 11">Homohexamer. Organized in a ring with a central cavity.</text>
</comment>
<dbReference type="SMART" id="SM00464">
    <property type="entry name" value="LON"/>
    <property type="match status" value="1"/>
</dbReference>
<dbReference type="Proteomes" id="UP000031599">
    <property type="component" value="Unassembled WGS sequence"/>
</dbReference>
<dbReference type="FunFam" id="3.40.50.300:FF:000021">
    <property type="entry name" value="Lon protease homolog"/>
    <property type="match status" value="1"/>
</dbReference>
<comment type="subcellular location">
    <subcellularLocation>
        <location evidence="1 10 11">Cytoplasm</location>
    </subcellularLocation>
</comment>
<evidence type="ECO:0000256" key="15">
    <source>
        <dbReference type="RuleBase" id="RU000591"/>
    </source>
</evidence>
<dbReference type="InterPro" id="IPR027417">
    <property type="entry name" value="P-loop_NTPase"/>
</dbReference>
<dbReference type="SUPFAM" id="SSF54211">
    <property type="entry name" value="Ribosomal protein S5 domain 2-like"/>
    <property type="match status" value="1"/>
</dbReference>
<dbReference type="RefSeq" id="WP_146658045.1">
    <property type="nucleotide sequence ID" value="NZ_JMCC02000009.1"/>
</dbReference>
<evidence type="ECO:0000259" key="16">
    <source>
        <dbReference type="PROSITE" id="PS51786"/>
    </source>
</evidence>
<evidence type="ECO:0000256" key="5">
    <source>
        <dbReference type="ARBA" id="ARBA00022801"/>
    </source>
</evidence>
<dbReference type="PROSITE" id="PS01046">
    <property type="entry name" value="LON_SER"/>
    <property type="match status" value="1"/>
</dbReference>
<evidence type="ECO:0000256" key="11">
    <source>
        <dbReference type="PIRNR" id="PIRNR001174"/>
    </source>
</evidence>
<proteinExistence type="evidence at transcript level"/>
<evidence type="ECO:0000256" key="4">
    <source>
        <dbReference type="ARBA" id="ARBA00022741"/>
    </source>
</evidence>
<dbReference type="SMART" id="SM00382">
    <property type="entry name" value="AAA"/>
    <property type="match status" value="1"/>
</dbReference>
<gene>
    <name evidence="10" type="primary">lon</name>
    <name evidence="18" type="ORF">DB30_07748</name>
</gene>
<evidence type="ECO:0000256" key="6">
    <source>
        <dbReference type="ARBA" id="ARBA00022825"/>
    </source>
</evidence>